<dbReference type="Proteomes" id="UP001149954">
    <property type="component" value="Unassembled WGS sequence"/>
</dbReference>
<keyword evidence="1" id="KW-0472">Membrane</keyword>
<keyword evidence="1" id="KW-1133">Transmembrane helix</keyword>
<proteinExistence type="predicted"/>
<dbReference type="EMBL" id="JAPWDS010000001">
    <property type="protein sequence ID" value="KAJ5520154.1"/>
    <property type="molecule type" value="Genomic_DNA"/>
</dbReference>
<keyword evidence="3" id="KW-1185">Reference proteome</keyword>
<protein>
    <submittedName>
        <fullName evidence="2">Uncharacterized protein</fullName>
    </submittedName>
</protein>
<feature type="transmembrane region" description="Helical" evidence="1">
    <location>
        <begin position="140"/>
        <end position="162"/>
    </location>
</feature>
<evidence type="ECO:0000256" key="1">
    <source>
        <dbReference type="SAM" id="Phobius"/>
    </source>
</evidence>
<reference evidence="2" key="2">
    <citation type="journal article" date="2023" name="IMA Fungus">
        <title>Comparative genomic study of the Penicillium genus elucidates a diverse pangenome and 15 lateral gene transfer events.</title>
        <authorList>
            <person name="Petersen C."/>
            <person name="Sorensen T."/>
            <person name="Nielsen M.R."/>
            <person name="Sondergaard T.E."/>
            <person name="Sorensen J.L."/>
            <person name="Fitzpatrick D.A."/>
            <person name="Frisvad J.C."/>
            <person name="Nielsen K.L."/>
        </authorList>
    </citation>
    <scope>NUCLEOTIDE SEQUENCE</scope>
    <source>
        <strain evidence="2">IBT 29495</strain>
    </source>
</reference>
<dbReference type="PANTHER" id="PTHR37544:SF1">
    <property type="entry name" value="PHOSPHORIBOSYLAMINOIMIDAZOLE-SUCCINOCARBOXAMIDE SYNTHASE"/>
    <property type="match status" value="1"/>
</dbReference>
<dbReference type="Pfam" id="PF11915">
    <property type="entry name" value="DUF3433"/>
    <property type="match status" value="1"/>
</dbReference>
<dbReference type="InterPro" id="IPR021840">
    <property type="entry name" value="DUF3433"/>
</dbReference>
<feature type="transmembrane region" description="Helical" evidence="1">
    <location>
        <begin position="34"/>
        <end position="52"/>
    </location>
</feature>
<organism evidence="2 3">
    <name type="scientific">Penicillium fimorum</name>
    <dbReference type="NCBI Taxonomy" id="1882269"/>
    <lineage>
        <taxon>Eukaryota</taxon>
        <taxon>Fungi</taxon>
        <taxon>Dikarya</taxon>
        <taxon>Ascomycota</taxon>
        <taxon>Pezizomycotina</taxon>
        <taxon>Eurotiomycetes</taxon>
        <taxon>Eurotiomycetidae</taxon>
        <taxon>Eurotiales</taxon>
        <taxon>Aspergillaceae</taxon>
        <taxon>Penicillium</taxon>
    </lineage>
</organism>
<dbReference type="AlphaFoldDB" id="A0A9X0CB89"/>
<dbReference type="PANTHER" id="PTHR37544">
    <property type="entry name" value="SPRAY-RELATED"/>
    <property type="match status" value="1"/>
</dbReference>
<name>A0A9X0CB89_9EURO</name>
<gene>
    <name evidence="2" type="ORF">N7463_000607</name>
</gene>
<keyword evidence="1" id="KW-0812">Transmembrane</keyword>
<sequence length="208" mass="23306">MFDMSRKCNDLSSQSQHIEHKIPGWQPSYLRRRVLILFAVTFCGVLAALEALHHVSQAHDGIASSVKSRHYLWTYGTTAIFTVIATFWSRVEFQVKQRAPWKSMAENPGEASESMLLDYISEMQLASIVKAMGNKHFDMASGVTCSMFLRLLVIFSTGLFSLQMDQVHRSSGPIYPVVGQAVINGNQIAMAQVSLRVMEVCLVLGAWY</sequence>
<evidence type="ECO:0000313" key="2">
    <source>
        <dbReference type="EMBL" id="KAJ5520154.1"/>
    </source>
</evidence>
<reference evidence="2" key="1">
    <citation type="submission" date="2022-12" db="EMBL/GenBank/DDBJ databases">
        <authorList>
            <person name="Petersen C."/>
        </authorList>
    </citation>
    <scope>NUCLEOTIDE SEQUENCE</scope>
    <source>
        <strain evidence="2">IBT 29495</strain>
    </source>
</reference>
<evidence type="ECO:0000313" key="3">
    <source>
        <dbReference type="Proteomes" id="UP001149954"/>
    </source>
</evidence>
<feature type="transmembrane region" description="Helical" evidence="1">
    <location>
        <begin position="72"/>
        <end position="91"/>
    </location>
</feature>
<dbReference type="OrthoDB" id="4368957at2759"/>
<accession>A0A9X0CB89</accession>
<comment type="caution">
    <text evidence="2">The sequence shown here is derived from an EMBL/GenBank/DDBJ whole genome shotgun (WGS) entry which is preliminary data.</text>
</comment>